<proteinExistence type="predicted"/>
<dbReference type="InterPro" id="IPR050113">
    <property type="entry name" value="Ub_conjugating_enzyme"/>
</dbReference>
<dbReference type="InterPro" id="IPR000608">
    <property type="entry name" value="UBC"/>
</dbReference>
<dbReference type="SMART" id="SM00212">
    <property type="entry name" value="UBCc"/>
    <property type="match status" value="1"/>
</dbReference>
<name>A0AAD9GB71_9STRA</name>
<sequence length="187" mass="21671">MNTNVKRLRKELQELKKNPEEDIVLYPEEDTIMRWKAFIRGPKDTPFEDRCFELAIHTTPLYPMEPPKMKFVTKIFHPNVHFKVSSMTLHFLRNCNNLRTFWILATCQSLQDGSICLDILKREWSPAWTLRAACLAVISLLSDPAADSPLNCDAGNMIRAGDMLAYNTMAEMYKKEYGLLELPKDPF</sequence>
<dbReference type="SUPFAM" id="SSF54495">
    <property type="entry name" value="UBC-like"/>
    <property type="match status" value="1"/>
</dbReference>
<evidence type="ECO:0000259" key="1">
    <source>
        <dbReference type="PROSITE" id="PS50127"/>
    </source>
</evidence>
<organism evidence="2 3">
    <name type="scientific">Phytophthora citrophthora</name>
    <dbReference type="NCBI Taxonomy" id="4793"/>
    <lineage>
        <taxon>Eukaryota</taxon>
        <taxon>Sar</taxon>
        <taxon>Stramenopiles</taxon>
        <taxon>Oomycota</taxon>
        <taxon>Peronosporomycetes</taxon>
        <taxon>Peronosporales</taxon>
        <taxon>Peronosporaceae</taxon>
        <taxon>Phytophthora</taxon>
    </lineage>
</organism>
<keyword evidence="3" id="KW-1185">Reference proteome</keyword>
<dbReference type="Pfam" id="PF00179">
    <property type="entry name" value="UQ_con"/>
    <property type="match status" value="2"/>
</dbReference>
<protein>
    <submittedName>
        <fullName evidence="2">Ubiquitin-conjugating enzyme E2 pex4</fullName>
    </submittedName>
</protein>
<comment type="caution">
    <text evidence="2">The sequence shown here is derived from an EMBL/GenBank/DDBJ whole genome shotgun (WGS) entry which is preliminary data.</text>
</comment>
<dbReference type="Proteomes" id="UP001259832">
    <property type="component" value="Unassembled WGS sequence"/>
</dbReference>
<dbReference type="InterPro" id="IPR016135">
    <property type="entry name" value="UBQ-conjugating_enzyme/RWD"/>
</dbReference>
<evidence type="ECO:0000313" key="2">
    <source>
        <dbReference type="EMBL" id="KAK1935125.1"/>
    </source>
</evidence>
<dbReference type="PANTHER" id="PTHR24067">
    <property type="entry name" value="UBIQUITIN-CONJUGATING ENZYME E2"/>
    <property type="match status" value="1"/>
</dbReference>
<evidence type="ECO:0000313" key="3">
    <source>
        <dbReference type="Proteomes" id="UP001259832"/>
    </source>
</evidence>
<dbReference type="Gene3D" id="3.10.110.10">
    <property type="entry name" value="Ubiquitin Conjugating Enzyme"/>
    <property type="match status" value="1"/>
</dbReference>
<dbReference type="AlphaFoldDB" id="A0AAD9GB71"/>
<dbReference type="EMBL" id="JASMQC010000024">
    <property type="protein sequence ID" value="KAK1935125.1"/>
    <property type="molecule type" value="Genomic_DNA"/>
</dbReference>
<accession>A0AAD9GB71</accession>
<gene>
    <name evidence="2" type="ORF">P3T76_010891</name>
</gene>
<reference evidence="2" key="1">
    <citation type="submission" date="2023-08" db="EMBL/GenBank/DDBJ databases">
        <title>Reference Genome Resource for the Citrus Pathogen Phytophthora citrophthora.</title>
        <authorList>
            <person name="Moller H."/>
            <person name="Coetzee B."/>
            <person name="Rose L.J."/>
            <person name="Van Niekerk J.M."/>
        </authorList>
    </citation>
    <scope>NUCLEOTIDE SEQUENCE</scope>
    <source>
        <strain evidence="2">STE-U-9442</strain>
    </source>
</reference>
<dbReference type="CDD" id="cd23812">
    <property type="entry name" value="UBCc_ScPEX4-like"/>
    <property type="match status" value="1"/>
</dbReference>
<feature type="domain" description="UBC core" evidence="1">
    <location>
        <begin position="3"/>
        <end position="179"/>
    </location>
</feature>
<dbReference type="PROSITE" id="PS50127">
    <property type="entry name" value="UBC_2"/>
    <property type="match status" value="1"/>
</dbReference>